<accession>A0ABM7G7C9</accession>
<proteinExistence type="predicted"/>
<dbReference type="PANTHER" id="PTHR30007:SF0">
    <property type="entry name" value="TRANSPOSASE"/>
    <property type="match status" value="1"/>
</dbReference>
<name>A0ABM7G7C9_9SPHN</name>
<gene>
    <name evidence="3" type="ORF">SBA_ch2_5000</name>
</gene>
<keyword evidence="4" id="KW-1185">Reference proteome</keyword>
<reference evidence="3" key="1">
    <citation type="submission" date="2018-07" db="EMBL/GenBank/DDBJ databases">
        <title>Complete genome sequence of Sphingomonas bisphenolicum strain AO1, a bisphenol A degradative bacterium isolated from Japanese farm field.</title>
        <authorList>
            <person name="Murakami M."/>
            <person name="Koh M."/>
            <person name="Koba S."/>
            <person name="Matsumura Y."/>
        </authorList>
    </citation>
    <scope>NUCLEOTIDE SEQUENCE</scope>
    <source>
        <strain evidence="3">AO1</strain>
    </source>
</reference>
<dbReference type="InterPro" id="IPR002559">
    <property type="entry name" value="Transposase_11"/>
</dbReference>
<evidence type="ECO:0000256" key="1">
    <source>
        <dbReference type="SAM" id="MobiDB-lite"/>
    </source>
</evidence>
<evidence type="ECO:0000259" key="2">
    <source>
        <dbReference type="Pfam" id="PF01609"/>
    </source>
</evidence>
<dbReference type="Proteomes" id="UP001059971">
    <property type="component" value="Chromosome 2"/>
</dbReference>
<protein>
    <recommendedName>
        <fullName evidence="2">Transposase IS4-like domain-containing protein</fullName>
    </recommendedName>
</protein>
<sequence length="135" mass="15471">MPKREPFRFLYTAVLQIEISRCGGPISADWDPPNILSSRVFLDSHADLSRESASTPIRRQAKEALRRIGKWTVEIVKRSDVAKGFVVLPRRWVVERTLAWLSRNRCPAKDVNRRANGTPYRRAKGTPFQDGARLI</sequence>
<organism evidence="3 4">
    <name type="scientific">Sphingomonas bisphenolicum</name>
    <dbReference type="NCBI Taxonomy" id="296544"/>
    <lineage>
        <taxon>Bacteria</taxon>
        <taxon>Pseudomonadati</taxon>
        <taxon>Pseudomonadota</taxon>
        <taxon>Alphaproteobacteria</taxon>
        <taxon>Sphingomonadales</taxon>
        <taxon>Sphingomonadaceae</taxon>
        <taxon>Sphingomonas</taxon>
    </lineage>
</organism>
<dbReference type="EMBL" id="AP018818">
    <property type="protein sequence ID" value="BBF71967.1"/>
    <property type="molecule type" value="Genomic_DNA"/>
</dbReference>
<feature type="region of interest" description="Disordered" evidence="1">
    <location>
        <begin position="112"/>
        <end position="135"/>
    </location>
</feature>
<dbReference type="PANTHER" id="PTHR30007">
    <property type="entry name" value="PHP DOMAIN PROTEIN"/>
    <property type="match status" value="1"/>
</dbReference>
<dbReference type="Pfam" id="PF01609">
    <property type="entry name" value="DDE_Tnp_1"/>
    <property type="match status" value="1"/>
</dbReference>
<feature type="domain" description="Transposase IS4-like" evidence="2">
    <location>
        <begin position="61"/>
        <end position="103"/>
    </location>
</feature>
<evidence type="ECO:0000313" key="3">
    <source>
        <dbReference type="EMBL" id="BBF71967.1"/>
    </source>
</evidence>
<evidence type="ECO:0000313" key="4">
    <source>
        <dbReference type="Proteomes" id="UP001059971"/>
    </source>
</evidence>